<accession>A0A3S5A4Q3</accession>
<reference evidence="2" key="1">
    <citation type="submission" date="2018-11" db="EMBL/GenBank/DDBJ databases">
        <authorList>
            <consortium name="Pathogen Informatics"/>
        </authorList>
    </citation>
    <scope>NUCLEOTIDE SEQUENCE</scope>
</reference>
<dbReference type="EMBL" id="CAAALY010000561">
    <property type="protein sequence ID" value="VEL06875.1"/>
    <property type="molecule type" value="Genomic_DNA"/>
</dbReference>
<feature type="compositionally biased region" description="Low complexity" evidence="1">
    <location>
        <begin position="40"/>
        <end position="64"/>
    </location>
</feature>
<organism evidence="2 3">
    <name type="scientific">Protopolystoma xenopodis</name>
    <dbReference type="NCBI Taxonomy" id="117903"/>
    <lineage>
        <taxon>Eukaryota</taxon>
        <taxon>Metazoa</taxon>
        <taxon>Spiralia</taxon>
        <taxon>Lophotrochozoa</taxon>
        <taxon>Platyhelminthes</taxon>
        <taxon>Monogenea</taxon>
        <taxon>Polyopisthocotylea</taxon>
        <taxon>Polystomatidea</taxon>
        <taxon>Polystomatidae</taxon>
        <taxon>Protopolystoma</taxon>
    </lineage>
</organism>
<feature type="region of interest" description="Disordered" evidence="1">
    <location>
        <begin position="1"/>
        <end position="21"/>
    </location>
</feature>
<name>A0A3S5A4Q3_9PLAT</name>
<evidence type="ECO:0000313" key="2">
    <source>
        <dbReference type="EMBL" id="VEL06875.1"/>
    </source>
</evidence>
<evidence type="ECO:0000313" key="3">
    <source>
        <dbReference type="Proteomes" id="UP000784294"/>
    </source>
</evidence>
<gene>
    <name evidence="2" type="ORF">PXEA_LOCUS315</name>
</gene>
<dbReference type="Proteomes" id="UP000784294">
    <property type="component" value="Unassembled WGS sequence"/>
</dbReference>
<proteinExistence type="predicted"/>
<dbReference type="AlphaFoldDB" id="A0A3S5A4Q3"/>
<sequence>MPLKPGSGVSISLSSGASQTSIPSQAFLCSSGGTGVGIEGSSTDDGVASSGGSSSTGPTNTGSSVLPTGVVGANGVLIGTWSSASTPPGPTTVTTGGARIFGSNSGSLGGSSLCQQSASGGSLPASSVATAPSTSELVGKYTPNRFTSSRVIPMPEGTPGIGAPAAKFSAGVGQANSSGTVAPIKSSIMGGQTNLPPGGPSRPSVPPRQTSLRPNPSVEDTDDTMKNLRKTFAGIFGDM</sequence>
<protein>
    <recommendedName>
        <fullName evidence="4">Synapsin ATP-binding domain-containing protein</fullName>
    </recommendedName>
</protein>
<feature type="compositionally biased region" description="Low complexity" evidence="1">
    <location>
        <begin position="1"/>
        <end position="18"/>
    </location>
</feature>
<evidence type="ECO:0000256" key="1">
    <source>
        <dbReference type="SAM" id="MobiDB-lite"/>
    </source>
</evidence>
<feature type="compositionally biased region" description="Pro residues" evidence="1">
    <location>
        <begin position="197"/>
        <end position="206"/>
    </location>
</feature>
<feature type="region of interest" description="Disordered" evidence="1">
    <location>
        <begin position="33"/>
        <end position="67"/>
    </location>
</feature>
<comment type="caution">
    <text evidence="2">The sequence shown here is derived from an EMBL/GenBank/DDBJ whole genome shotgun (WGS) entry which is preliminary data.</text>
</comment>
<dbReference type="OrthoDB" id="10249572at2759"/>
<keyword evidence="3" id="KW-1185">Reference proteome</keyword>
<feature type="region of interest" description="Disordered" evidence="1">
    <location>
        <begin position="170"/>
        <end position="226"/>
    </location>
</feature>
<evidence type="ECO:0008006" key="4">
    <source>
        <dbReference type="Google" id="ProtNLM"/>
    </source>
</evidence>